<keyword evidence="2" id="KW-1185">Reference proteome</keyword>
<evidence type="ECO:0000313" key="1">
    <source>
        <dbReference type="EMBL" id="CAD7253432.1"/>
    </source>
</evidence>
<sequence>MGGITYLPNGNEYGLPEEARREYLREGEKALEAFRSHLNSMDSWTLEAEYPEDEIAVRSQFQPHLGIYFIYTEVGGRLRNRGDFPPRLEIRALLNYNFEWAFWNTLPPPGQNLEWYKDISQNEFIQGAESDVTNVSRWTGYQDQKQRMVGTRTRDTSA</sequence>
<reference evidence="1" key="1">
    <citation type="submission" date="2020-11" db="EMBL/GenBank/DDBJ databases">
        <authorList>
            <person name="Tran Van P."/>
        </authorList>
    </citation>
    <scope>NUCLEOTIDE SEQUENCE</scope>
</reference>
<proteinExistence type="predicted"/>
<accession>A0A7R9AG14</accession>
<dbReference type="Proteomes" id="UP000677054">
    <property type="component" value="Unassembled WGS sequence"/>
</dbReference>
<dbReference type="EMBL" id="LR905342">
    <property type="protein sequence ID" value="CAD7253432.1"/>
    <property type="molecule type" value="Genomic_DNA"/>
</dbReference>
<protein>
    <submittedName>
        <fullName evidence="1">Uncharacterized protein</fullName>
    </submittedName>
</protein>
<evidence type="ECO:0000313" key="2">
    <source>
        <dbReference type="Proteomes" id="UP000677054"/>
    </source>
</evidence>
<dbReference type="AlphaFoldDB" id="A0A7R9AG14"/>
<dbReference type="EMBL" id="CAJPEV010005825">
    <property type="protein sequence ID" value="CAG0903576.1"/>
    <property type="molecule type" value="Genomic_DNA"/>
</dbReference>
<gene>
    <name evidence="1" type="ORF">DSTB1V02_LOCUS13182</name>
</gene>
<organism evidence="1">
    <name type="scientific">Darwinula stevensoni</name>
    <dbReference type="NCBI Taxonomy" id="69355"/>
    <lineage>
        <taxon>Eukaryota</taxon>
        <taxon>Metazoa</taxon>
        <taxon>Ecdysozoa</taxon>
        <taxon>Arthropoda</taxon>
        <taxon>Crustacea</taxon>
        <taxon>Oligostraca</taxon>
        <taxon>Ostracoda</taxon>
        <taxon>Podocopa</taxon>
        <taxon>Podocopida</taxon>
        <taxon>Darwinulocopina</taxon>
        <taxon>Darwinuloidea</taxon>
        <taxon>Darwinulidae</taxon>
        <taxon>Darwinula</taxon>
    </lineage>
</organism>
<name>A0A7R9AG14_9CRUS</name>